<name>A0A9W3BR98_RAPSA</name>
<dbReference type="InterPro" id="IPR043502">
    <property type="entry name" value="DNA/RNA_pol_sf"/>
</dbReference>
<dbReference type="Pfam" id="PF13456">
    <property type="entry name" value="RVT_3"/>
    <property type="match status" value="1"/>
</dbReference>
<dbReference type="SUPFAM" id="SSF56672">
    <property type="entry name" value="DNA/RNA polymerases"/>
    <property type="match status" value="1"/>
</dbReference>
<dbReference type="SUPFAM" id="SSF56219">
    <property type="entry name" value="DNase I-like"/>
    <property type="match status" value="1"/>
</dbReference>
<sequence>MLGNCGMLDFPYKGNSFSWVGRRQTGKVKCKLDRAVANEEWHAIFNHSVVEFLQLWGSDHRPVLARIQSTVRRTKKNFRFDKRWIGKPGFKEAVLSGWGHFDEAPMRNFHQKVTSCRNKISSWKKQNPTNSAILIKELKHKIDLVQDDENSTTADLEELRRQLTVAFKEENSFWEQKSRNQWHRHGDRNTKFHHAITNQRRAQNRIISIKDKHGKLVESEIEVENVAVQYFRDLFSSSIPTELDASLRFISGKVSQSDNRLLLEEPSEQEIKKAVFDINPNKAPGPDGMTSKLFQRFWREMGQDIIKLVKDFFATGSFDPLLNQTNICLIPKKKKPRDMTEFRPISLCNVSYKIISKLLCKRLKRILPRLISETQSAFVAKRLITDNILVAQESFHALRTNKRCREDFMAIKTDMSKAYDRVEWSFIAALMLKMGFDERLVDLIMCCVTSVSYQVLVNGQPRGRIFPKRGLRQGDPLSPFLFILCTEALISLLNGAELEKQIVGLRVARASPRISHLLFADDSLFFCKAELSQCKEIIDILDIYGKASGQRINTSKSSMFFGNRVEAALKKDIKEVLGFTSEGGMGMYLGLPEQICGSKMKVFSFVQDRLNGRVNNWSSRLLSKGGKEVQIKAVAQASSTYVMSSYLLPQGITDKLRSTTSNFWWSSKQNSRGLHWIAWDEICTPKDLGGLGFRDFHDFNLALLAKQLWRLIHYPDSLLARVLKGRYYNDSSPFDDRRIYSPSYGWRSIMAAKPLLISGMRRTIGTGRDTRVWSDPWVPDTVARPPRPAQHIVYRLPQLLVQSFIRNDTKEWDIQLLREFFHPGDIPLILGIKPSHFSAMDGYAWNHTKSGAYTVKSGYDLLQSTKMDLCTEVREPSTTRLKSHVWKIKAPSKILHFLWQAISGCVATAERLTYRHLGTDRSCPRCAGPEESINHLLFECPPALQVWALSDYPSIPGDFPSKSIYQNMTFLFWERKEVAPSRPQFDTFPWICWYIWKARNDKLFNGKVVSPMDTLQHASLEADCWRKANEKDQTDEDQDDPHTPAIETNPETPRIPTCQIDASWINTGSVSGLGWSLKDHIGNEMFGLRACTRSLSALHAEMDGLLWAISCMQERRFTSIRFETDCSDLVDMTTNPEEWPSFATELDMFHRLQDNFEDVTLSHIPRSRNGRADTLAKEARRKGYIFSHIGQTRTDGDAPRRINSSRPHLI</sequence>
<feature type="domain" description="Reverse transcriptase" evidence="2">
    <location>
        <begin position="311"/>
        <end position="581"/>
    </location>
</feature>
<dbReference type="InterPro" id="IPR044730">
    <property type="entry name" value="RNase_H-like_dom_plant"/>
</dbReference>
<keyword evidence="3" id="KW-1185">Reference proteome</keyword>
<evidence type="ECO:0000256" key="1">
    <source>
        <dbReference type="SAM" id="MobiDB-lite"/>
    </source>
</evidence>
<dbReference type="SUPFAM" id="SSF53098">
    <property type="entry name" value="Ribonuclease H-like"/>
    <property type="match status" value="1"/>
</dbReference>
<dbReference type="Pfam" id="PF13966">
    <property type="entry name" value="zf-RVT"/>
    <property type="match status" value="1"/>
</dbReference>
<dbReference type="AlphaFoldDB" id="A0A9W3BR98"/>
<dbReference type="InterPro" id="IPR002156">
    <property type="entry name" value="RNaseH_domain"/>
</dbReference>
<dbReference type="InterPro" id="IPR036691">
    <property type="entry name" value="Endo/exonu/phosph_ase_sf"/>
</dbReference>
<dbReference type="GO" id="GO:0004523">
    <property type="term" value="F:RNA-DNA hybrid ribonuclease activity"/>
    <property type="evidence" value="ECO:0007669"/>
    <property type="project" value="InterPro"/>
</dbReference>
<dbReference type="PANTHER" id="PTHR33116">
    <property type="entry name" value="REVERSE TRANSCRIPTASE ZINC-BINDING DOMAIN-CONTAINING PROTEIN-RELATED-RELATED"/>
    <property type="match status" value="1"/>
</dbReference>
<feature type="region of interest" description="Disordered" evidence="1">
    <location>
        <begin position="1029"/>
        <end position="1056"/>
    </location>
</feature>
<dbReference type="PROSITE" id="PS50878">
    <property type="entry name" value="RT_POL"/>
    <property type="match status" value="1"/>
</dbReference>
<protein>
    <submittedName>
        <fullName evidence="4">Uncharacterized protein LOC130494983</fullName>
    </submittedName>
</protein>
<feature type="region of interest" description="Disordered" evidence="1">
    <location>
        <begin position="1190"/>
        <end position="1210"/>
    </location>
</feature>
<dbReference type="InterPro" id="IPR036397">
    <property type="entry name" value="RNaseH_sf"/>
</dbReference>
<dbReference type="InterPro" id="IPR000477">
    <property type="entry name" value="RT_dom"/>
</dbReference>
<dbReference type="RefSeq" id="XP_056841850.1">
    <property type="nucleotide sequence ID" value="XM_056985870.1"/>
</dbReference>
<dbReference type="CDD" id="cd06222">
    <property type="entry name" value="RNase_H_like"/>
    <property type="match status" value="1"/>
</dbReference>
<dbReference type="KEGG" id="rsz:130494983"/>
<reference evidence="4" key="2">
    <citation type="submission" date="2025-08" db="UniProtKB">
        <authorList>
            <consortium name="RefSeq"/>
        </authorList>
    </citation>
    <scope>IDENTIFICATION</scope>
    <source>
        <tissue evidence="4">Leaf</tissue>
    </source>
</reference>
<evidence type="ECO:0000313" key="4">
    <source>
        <dbReference type="RefSeq" id="XP_056841850.1"/>
    </source>
</evidence>
<dbReference type="InterPro" id="IPR012337">
    <property type="entry name" value="RNaseH-like_sf"/>
</dbReference>
<reference evidence="3" key="1">
    <citation type="journal article" date="2019" name="Database">
        <title>The radish genome database (RadishGD): an integrated information resource for radish genomics.</title>
        <authorList>
            <person name="Yu H.J."/>
            <person name="Baek S."/>
            <person name="Lee Y.J."/>
            <person name="Cho A."/>
            <person name="Mun J.H."/>
        </authorList>
    </citation>
    <scope>NUCLEOTIDE SEQUENCE [LARGE SCALE GENOMIC DNA]</scope>
    <source>
        <strain evidence="3">cv. WK10039</strain>
    </source>
</reference>
<dbReference type="PANTHER" id="PTHR33116:SF86">
    <property type="entry name" value="REVERSE TRANSCRIPTASE DOMAIN-CONTAINING PROTEIN"/>
    <property type="match status" value="1"/>
</dbReference>
<dbReference type="InterPro" id="IPR026960">
    <property type="entry name" value="RVT-Znf"/>
</dbReference>
<dbReference type="Pfam" id="PF00078">
    <property type="entry name" value="RVT_1"/>
    <property type="match status" value="1"/>
</dbReference>
<gene>
    <name evidence="4" type="primary">LOC130494983</name>
</gene>
<organism evidence="3 4">
    <name type="scientific">Raphanus sativus</name>
    <name type="common">Radish</name>
    <name type="synonym">Raphanus raphanistrum var. sativus</name>
    <dbReference type="NCBI Taxonomy" id="3726"/>
    <lineage>
        <taxon>Eukaryota</taxon>
        <taxon>Viridiplantae</taxon>
        <taxon>Streptophyta</taxon>
        <taxon>Embryophyta</taxon>
        <taxon>Tracheophyta</taxon>
        <taxon>Spermatophyta</taxon>
        <taxon>Magnoliopsida</taxon>
        <taxon>eudicotyledons</taxon>
        <taxon>Gunneridae</taxon>
        <taxon>Pentapetalae</taxon>
        <taxon>rosids</taxon>
        <taxon>malvids</taxon>
        <taxon>Brassicales</taxon>
        <taxon>Brassicaceae</taxon>
        <taxon>Brassiceae</taxon>
        <taxon>Raphanus</taxon>
    </lineage>
</organism>
<dbReference type="CDD" id="cd01650">
    <property type="entry name" value="RT_nLTR_like"/>
    <property type="match status" value="1"/>
</dbReference>
<evidence type="ECO:0000313" key="3">
    <source>
        <dbReference type="Proteomes" id="UP000504610"/>
    </source>
</evidence>
<dbReference type="Proteomes" id="UP000504610">
    <property type="component" value="Chromosome 5"/>
</dbReference>
<dbReference type="Gene3D" id="3.30.420.10">
    <property type="entry name" value="Ribonuclease H-like superfamily/Ribonuclease H"/>
    <property type="match status" value="1"/>
</dbReference>
<dbReference type="OrthoDB" id="1746383at2759"/>
<dbReference type="GeneID" id="130494983"/>
<accession>A0A9W3BR98</accession>
<proteinExistence type="predicted"/>
<evidence type="ECO:0000259" key="2">
    <source>
        <dbReference type="PROSITE" id="PS50878"/>
    </source>
</evidence>
<dbReference type="GO" id="GO:0003676">
    <property type="term" value="F:nucleic acid binding"/>
    <property type="evidence" value="ECO:0007669"/>
    <property type="project" value="InterPro"/>
</dbReference>